<dbReference type="Gene3D" id="3.40.50.150">
    <property type="entry name" value="Vaccinia Virus protein VP39"/>
    <property type="match status" value="1"/>
</dbReference>
<dbReference type="Proteomes" id="UP000016636">
    <property type="component" value="Unassembled WGS sequence"/>
</dbReference>
<dbReference type="InterPro" id="IPR002052">
    <property type="entry name" value="DNA_methylase_N6_adenine_CS"/>
</dbReference>
<gene>
    <name evidence="7" type="ORF">UNSW3_1341</name>
</gene>
<evidence type="ECO:0000256" key="3">
    <source>
        <dbReference type="ARBA" id="ARBA00022603"/>
    </source>
</evidence>
<evidence type="ECO:0000313" key="7">
    <source>
        <dbReference type="EMBL" id="ERJ21862.1"/>
    </source>
</evidence>
<keyword evidence="3 7" id="KW-0489">Methyltransferase</keyword>
<evidence type="ECO:0000256" key="6">
    <source>
        <dbReference type="ARBA" id="ARBA00047942"/>
    </source>
</evidence>
<dbReference type="Pfam" id="PF02086">
    <property type="entry name" value="MethyltransfD12"/>
    <property type="match status" value="1"/>
</dbReference>
<dbReference type="InterPro" id="IPR023095">
    <property type="entry name" value="Ade_MeTrfase_dom_2"/>
</dbReference>
<dbReference type="SUPFAM" id="SSF53335">
    <property type="entry name" value="S-adenosyl-L-methionine-dependent methyltransferases"/>
    <property type="match status" value="1"/>
</dbReference>
<comment type="similarity">
    <text evidence="1">Belongs to the N(4)/N(6)-methyltransferase family.</text>
</comment>
<organism evidence="7 8">
    <name type="scientific">Campylobacter concisus UNSW3</name>
    <dbReference type="NCBI Taxonomy" id="1242966"/>
    <lineage>
        <taxon>Bacteria</taxon>
        <taxon>Pseudomonadati</taxon>
        <taxon>Campylobacterota</taxon>
        <taxon>Epsilonproteobacteria</taxon>
        <taxon>Campylobacterales</taxon>
        <taxon>Campylobacteraceae</taxon>
        <taxon>Campylobacter</taxon>
    </lineage>
</organism>
<reference evidence="7 8" key="1">
    <citation type="journal article" date="2013" name="BMC Genomics">
        <title>Comparative genomics of Campylobacter concisus isolates reveals genetic diversity and provides insights into disease association.</title>
        <authorList>
            <person name="Deshpande N.P."/>
            <person name="Kaakoush N.O."/>
            <person name="Wilkins M.R."/>
            <person name="Mitchell H.M."/>
        </authorList>
    </citation>
    <scope>NUCLEOTIDE SEQUENCE [LARGE SCALE GENOMIC DNA]</scope>
    <source>
        <strain evidence="7 8">UNSW3</strain>
    </source>
</reference>
<dbReference type="GO" id="GO:0003676">
    <property type="term" value="F:nucleic acid binding"/>
    <property type="evidence" value="ECO:0007669"/>
    <property type="project" value="InterPro"/>
</dbReference>
<dbReference type="GO" id="GO:0032259">
    <property type="term" value="P:methylation"/>
    <property type="evidence" value="ECO:0007669"/>
    <property type="project" value="UniProtKB-KW"/>
</dbReference>
<comment type="catalytic activity">
    <reaction evidence="6">
        <text>a 2'-deoxyadenosine in DNA + S-adenosyl-L-methionine = an N(6)-methyl-2'-deoxyadenosine in DNA + S-adenosyl-L-homocysteine + H(+)</text>
        <dbReference type="Rhea" id="RHEA:15197"/>
        <dbReference type="Rhea" id="RHEA-COMP:12418"/>
        <dbReference type="Rhea" id="RHEA-COMP:12419"/>
        <dbReference type="ChEBI" id="CHEBI:15378"/>
        <dbReference type="ChEBI" id="CHEBI:57856"/>
        <dbReference type="ChEBI" id="CHEBI:59789"/>
        <dbReference type="ChEBI" id="CHEBI:90615"/>
        <dbReference type="ChEBI" id="CHEBI:90616"/>
        <dbReference type="EC" id="2.1.1.72"/>
    </reaction>
</comment>
<evidence type="ECO:0000256" key="1">
    <source>
        <dbReference type="ARBA" id="ARBA00006594"/>
    </source>
</evidence>
<name>U2EV54_9BACT</name>
<comment type="caution">
    <text evidence="7">The sequence shown here is derived from an EMBL/GenBank/DDBJ whole genome shotgun (WGS) entry which is preliminary data.</text>
</comment>
<dbReference type="GO" id="GO:0009007">
    <property type="term" value="F:site-specific DNA-methyltransferase (adenine-specific) activity"/>
    <property type="evidence" value="ECO:0007669"/>
    <property type="project" value="UniProtKB-EC"/>
</dbReference>
<evidence type="ECO:0000256" key="5">
    <source>
        <dbReference type="ARBA" id="ARBA00022691"/>
    </source>
</evidence>
<dbReference type="InterPro" id="IPR029063">
    <property type="entry name" value="SAM-dependent_MTases_sf"/>
</dbReference>
<accession>U2EV54</accession>
<dbReference type="EC" id="2.1.1.72" evidence="2"/>
<dbReference type="RefSeq" id="WP_021084689.1">
    <property type="nucleotide sequence ID" value="NZ_ANNE01000013.1"/>
</dbReference>
<dbReference type="AlphaFoldDB" id="U2EV54"/>
<dbReference type="Gene3D" id="1.10.1020.10">
    <property type="entry name" value="Adenine-specific Methyltransferase, Domain 2"/>
    <property type="match status" value="1"/>
</dbReference>
<evidence type="ECO:0000256" key="2">
    <source>
        <dbReference type="ARBA" id="ARBA00011900"/>
    </source>
</evidence>
<dbReference type="PROSITE" id="PS00092">
    <property type="entry name" value="N6_MTASE"/>
    <property type="match status" value="1"/>
</dbReference>
<dbReference type="PATRIC" id="fig|1242966.3.peg.1375"/>
<dbReference type="GO" id="GO:0009307">
    <property type="term" value="P:DNA restriction-modification system"/>
    <property type="evidence" value="ECO:0007669"/>
    <property type="project" value="InterPro"/>
</dbReference>
<protein>
    <recommendedName>
        <fullName evidence="2">site-specific DNA-methyltransferase (adenine-specific)</fullName>
        <ecNumber evidence="2">2.1.1.72</ecNumber>
    </recommendedName>
</protein>
<sequence>MRYIGSKILLLDKISSFIPKNTNILCDIFAGTASVGKYFKKSHNLISNDILYFSFILQKAYLGLYEEPKFSKFIAKFNAHPIDYFNKIACSNEFLNKPFIYENYSPSNNCQRSYFSVENALKIDYIRQSIEQFLQDKIINQNEYYYLLASLIEAVSLVSNTTGTYGAYLKIWDKRSLKPLTLSRLDIDFCKKTDHLCFNENSSSLIDRIAGDVLYIDPPYNSRQYAPNYHILETIARYDYPKISGVTGVRDYANLKSNFCIKAKAKIELENLVSKADFKHIILSYNSEGIISETEIQNILKKYGKKSTYKCEKIPYRRYKSNKEAKNDVCELLFYIEK</sequence>
<evidence type="ECO:0000313" key="8">
    <source>
        <dbReference type="Proteomes" id="UP000016636"/>
    </source>
</evidence>
<dbReference type="InterPro" id="IPR012327">
    <property type="entry name" value="MeTrfase_D12"/>
</dbReference>
<proteinExistence type="inferred from homology"/>
<evidence type="ECO:0000256" key="4">
    <source>
        <dbReference type="ARBA" id="ARBA00022679"/>
    </source>
</evidence>
<dbReference type="PRINTS" id="PR00505">
    <property type="entry name" value="D12N6MTFRASE"/>
</dbReference>
<keyword evidence="4 7" id="KW-0808">Transferase</keyword>
<keyword evidence="5" id="KW-0949">S-adenosyl-L-methionine</keyword>
<dbReference type="EMBL" id="ANNE01000013">
    <property type="protein sequence ID" value="ERJ21862.1"/>
    <property type="molecule type" value="Genomic_DNA"/>
</dbReference>